<name>A0ACB7ZWK2_9AGAM</name>
<proteinExistence type="predicted"/>
<dbReference type="Proteomes" id="UP000790377">
    <property type="component" value="Unassembled WGS sequence"/>
</dbReference>
<gene>
    <name evidence="1" type="ORF">BJ138DRAFT_1138287</name>
</gene>
<comment type="caution">
    <text evidence="1">The sequence shown here is derived from an EMBL/GenBank/DDBJ whole genome shotgun (WGS) entry which is preliminary data.</text>
</comment>
<reference evidence="1" key="1">
    <citation type="journal article" date="2021" name="New Phytol.">
        <title>Evolutionary innovations through gain and loss of genes in the ectomycorrhizal Boletales.</title>
        <authorList>
            <person name="Wu G."/>
            <person name="Miyauchi S."/>
            <person name="Morin E."/>
            <person name="Kuo A."/>
            <person name="Drula E."/>
            <person name="Varga T."/>
            <person name="Kohler A."/>
            <person name="Feng B."/>
            <person name="Cao Y."/>
            <person name="Lipzen A."/>
            <person name="Daum C."/>
            <person name="Hundley H."/>
            <person name="Pangilinan J."/>
            <person name="Johnson J."/>
            <person name="Barry K."/>
            <person name="LaButti K."/>
            <person name="Ng V."/>
            <person name="Ahrendt S."/>
            <person name="Min B."/>
            <person name="Choi I.G."/>
            <person name="Park H."/>
            <person name="Plett J.M."/>
            <person name="Magnuson J."/>
            <person name="Spatafora J.W."/>
            <person name="Nagy L.G."/>
            <person name="Henrissat B."/>
            <person name="Grigoriev I.V."/>
            <person name="Yang Z.L."/>
            <person name="Xu J."/>
            <person name="Martin F.M."/>
        </authorList>
    </citation>
    <scope>NUCLEOTIDE SEQUENCE</scope>
    <source>
        <strain evidence="1">ATCC 28755</strain>
    </source>
</reference>
<accession>A0ACB7ZWK2</accession>
<evidence type="ECO:0000313" key="1">
    <source>
        <dbReference type="EMBL" id="KAH7905405.1"/>
    </source>
</evidence>
<keyword evidence="2" id="KW-1185">Reference proteome</keyword>
<dbReference type="EMBL" id="MU268199">
    <property type="protein sequence ID" value="KAH7905405.1"/>
    <property type="molecule type" value="Genomic_DNA"/>
</dbReference>
<organism evidence="1 2">
    <name type="scientific">Hygrophoropsis aurantiaca</name>
    <dbReference type="NCBI Taxonomy" id="72124"/>
    <lineage>
        <taxon>Eukaryota</taxon>
        <taxon>Fungi</taxon>
        <taxon>Dikarya</taxon>
        <taxon>Basidiomycota</taxon>
        <taxon>Agaricomycotina</taxon>
        <taxon>Agaricomycetes</taxon>
        <taxon>Agaricomycetidae</taxon>
        <taxon>Boletales</taxon>
        <taxon>Coniophorineae</taxon>
        <taxon>Hygrophoropsidaceae</taxon>
        <taxon>Hygrophoropsis</taxon>
    </lineage>
</organism>
<sequence>MSMARLQDLLAQNASVLILTRPSSTAEFPSGAKVVHVEYSDESAVASALHENGIEVVASVHRSLWRRPAGVKLFVPSEFGMPTEGATEGHLVHKANFAATLREMGLPSLRNGLFMHYIPMFLILGKGKTPASFPAIENIGGFLAHVLTTLPPSKLHNAVFRLEGQRSTMSEISELYSDRNPAEYVESIPSDIPLHQVREYLQSLFELGACSTGWDPAKGKELEGDEVAGSANVHWKAHQWKTVKEVLNI</sequence>
<evidence type="ECO:0000313" key="2">
    <source>
        <dbReference type="Proteomes" id="UP000790377"/>
    </source>
</evidence>
<protein>
    <submittedName>
        <fullName evidence="1">Uncharacterized protein</fullName>
    </submittedName>
</protein>